<dbReference type="InterPro" id="IPR001155">
    <property type="entry name" value="OxRdtase_FMN_N"/>
</dbReference>
<dbReference type="SUPFAM" id="SSF51395">
    <property type="entry name" value="FMN-linked oxidoreductases"/>
    <property type="match status" value="1"/>
</dbReference>
<dbReference type="PANTHER" id="PTHR43656">
    <property type="entry name" value="BINDING OXIDOREDUCTASE, PUTATIVE (AFU_ORTHOLOGUE AFUA_2G08260)-RELATED"/>
    <property type="match status" value="1"/>
</dbReference>
<keyword evidence="5" id="KW-1185">Reference proteome</keyword>
<dbReference type="GO" id="GO:0016491">
    <property type="term" value="F:oxidoreductase activity"/>
    <property type="evidence" value="ECO:0007669"/>
    <property type="project" value="UniProtKB-KW"/>
</dbReference>
<organism evidence="4 5">
    <name type="scientific">Liquorilactobacillus capillatus DSM 19910</name>
    <dbReference type="NCBI Taxonomy" id="1423731"/>
    <lineage>
        <taxon>Bacteria</taxon>
        <taxon>Bacillati</taxon>
        <taxon>Bacillota</taxon>
        <taxon>Bacilli</taxon>
        <taxon>Lactobacillales</taxon>
        <taxon>Lactobacillaceae</taxon>
        <taxon>Liquorilactobacillus</taxon>
    </lineage>
</organism>
<dbReference type="Pfam" id="PF00724">
    <property type="entry name" value="Oxidored_FMN"/>
    <property type="match status" value="1"/>
</dbReference>
<dbReference type="InterPro" id="IPR051799">
    <property type="entry name" value="NADH_flavin_oxidoreductase"/>
</dbReference>
<feature type="domain" description="NADH:flavin oxidoreductase/NADH oxidase N-terminal" evidence="3">
    <location>
        <begin position="1"/>
        <end position="285"/>
    </location>
</feature>
<evidence type="ECO:0000313" key="5">
    <source>
        <dbReference type="Proteomes" id="UP000051621"/>
    </source>
</evidence>
<dbReference type="EMBL" id="AZEF01000013">
    <property type="protein sequence ID" value="KRL02462.1"/>
    <property type="molecule type" value="Genomic_DNA"/>
</dbReference>
<evidence type="ECO:0000256" key="1">
    <source>
        <dbReference type="ARBA" id="ARBA00022630"/>
    </source>
</evidence>
<dbReference type="AlphaFoldDB" id="A0A0R1M3D0"/>
<evidence type="ECO:0000256" key="2">
    <source>
        <dbReference type="ARBA" id="ARBA00023002"/>
    </source>
</evidence>
<reference evidence="4 5" key="1">
    <citation type="journal article" date="2015" name="Genome Announc.">
        <title>Expanding the biotechnology potential of lactobacilli through comparative genomics of 213 strains and associated genera.</title>
        <authorList>
            <person name="Sun Z."/>
            <person name="Harris H.M."/>
            <person name="McCann A."/>
            <person name="Guo C."/>
            <person name="Argimon S."/>
            <person name="Zhang W."/>
            <person name="Yang X."/>
            <person name="Jeffery I.B."/>
            <person name="Cooney J.C."/>
            <person name="Kagawa T.F."/>
            <person name="Liu W."/>
            <person name="Song Y."/>
            <person name="Salvetti E."/>
            <person name="Wrobel A."/>
            <person name="Rasinkangas P."/>
            <person name="Parkhill J."/>
            <person name="Rea M.C."/>
            <person name="O'Sullivan O."/>
            <person name="Ritari J."/>
            <person name="Douillard F.P."/>
            <person name="Paul Ross R."/>
            <person name="Yang R."/>
            <person name="Briner A.E."/>
            <person name="Felis G.E."/>
            <person name="de Vos W.M."/>
            <person name="Barrangou R."/>
            <person name="Klaenhammer T.R."/>
            <person name="Caufield P.W."/>
            <person name="Cui Y."/>
            <person name="Zhang H."/>
            <person name="O'Toole P.W."/>
        </authorList>
    </citation>
    <scope>NUCLEOTIDE SEQUENCE [LARGE SCALE GENOMIC DNA]</scope>
    <source>
        <strain evidence="4 5">DSM 19910</strain>
    </source>
</reference>
<dbReference type="Proteomes" id="UP000051621">
    <property type="component" value="Unassembled WGS sequence"/>
</dbReference>
<dbReference type="PANTHER" id="PTHR43656:SF2">
    <property type="entry name" value="BINDING OXIDOREDUCTASE, PUTATIVE (AFU_ORTHOLOGUE AFUA_2G08260)-RELATED"/>
    <property type="match status" value="1"/>
</dbReference>
<evidence type="ECO:0000259" key="3">
    <source>
        <dbReference type="Pfam" id="PF00724"/>
    </source>
</evidence>
<keyword evidence="2" id="KW-0560">Oxidoreductase</keyword>
<evidence type="ECO:0000313" key="4">
    <source>
        <dbReference type="EMBL" id="KRL02462.1"/>
    </source>
</evidence>
<dbReference type="Gene3D" id="3.20.20.70">
    <property type="entry name" value="Aldolase class I"/>
    <property type="match status" value="1"/>
</dbReference>
<protein>
    <submittedName>
        <fullName evidence="4">Nadh-dependent oxidoreductase</fullName>
    </submittedName>
</protein>
<proteinExistence type="predicted"/>
<dbReference type="GO" id="GO:0010181">
    <property type="term" value="F:FMN binding"/>
    <property type="evidence" value="ECO:0007669"/>
    <property type="project" value="InterPro"/>
</dbReference>
<name>A0A0R1M3D0_9LACO</name>
<comment type="caution">
    <text evidence="4">The sequence shown here is derived from an EMBL/GenBank/DDBJ whole genome shotgun (WGS) entry which is preliminary data.</text>
</comment>
<gene>
    <name evidence="4" type="ORF">FC81_GL000806</name>
</gene>
<dbReference type="InterPro" id="IPR013785">
    <property type="entry name" value="Aldolase_TIM"/>
</dbReference>
<accession>A0A0R1M3D0</accession>
<dbReference type="PATRIC" id="fig|1423731.3.peg.827"/>
<keyword evidence="1" id="KW-0285">Flavoprotein</keyword>
<sequence length="342" mass="38246">MIITEATYVDEAGIAFKGEIGASTDKYIPGLTKLANTIKDHGAKAILQLHHGGRQAAIYYDRGGIPIVPSKRDYSFIDYPVREITTEEILRVIKEFGAATIRAIKAGFDGVEIHGANHYLLQQFFSAYSNQRTDWYGGSPVKRMNFILDIVNEVSKVVKEFGNKNFIIGIRISQQEIHGPNFGFGWKENSELIKRLNKTDLDYIHISAMGNAIDGWKATPSDKAENFTELYAKVIDPNIKLIACGNILTVKDANEAIQVADLAAIAREALMEPEFTKKLIENKEDDIVSKISPERLNHLQWPSGLFDVIIQGEGWQGNIPKHGYVTDVPMPGDESVIQYQRH</sequence>
<dbReference type="STRING" id="1423731.FC81_GL000806"/>